<organism evidence="2 3">
    <name type="scientific">Prunus dulcis</name>
    <name type="common">Almond</name>
    <name type="synonym">Amygdalus dulcis</name>
    <dbReference type="NCBI Taxonomy" id="3755"/>
    <lineage>
        <taxon>Eukaryota</taxon>
        <taxon>Viridiplantae</taxon>
        <taxon>Streptophyta</taxon>
        <taxon>Embryophyta</taxon>
        <taxon>Tracheophyta</taxon>
        <taxon>Spermatophyta</taxon>
        <taxon>Magnoliopsida</taxon>
        <taxon>eudicotyledons</taxon>
        <taxon>Gunneridae</taxon>
        <taxon>Pentapetalae</taxon>
        <taxon>rosids</taxon>
        <taxon>fabids</taxon>
        <taxon>Rosales</taxon>
        <taxon>Rosaceae</taxon>
        <taxon>Amygdaloideae</taxon>
        <taxon>Amygdaleae</taxon>
        <taxon>Prunus</taxon>
    </lineage>
</organism>
<gene>
    <name evidence="2" type="ORF">L3X38_043857</name>
</gene>
<dbReference type="PROSITE" id="PS00572">
    <property type="entry name" value="GLYCOSYL_HYDROL_F1_1"/>
    <property type="match status" value="1"/>
</dbReference>
<dbReference type="InterPro" id="IPR017853">
    <property type="entry name" value="GH"/>
</dbReference>
<dbReference type="AlphaFoldDB" id="A0AAD4UZ17"/>
<accession>A0AAD4UZ17</accession>
<protein>
    <submittedName>
        <fullName evidence="2">Uncharacterized protein</fullName>
    </submittedName>
</protein>
<keyword evidence="3" id="KW-1185">Reference proteome</keyword>
<comment type="caution">
    <text evidence="2">The sequence shown here is derived from an EMBL/GenBank/DDBJ whole genome shotgun (WGS) entry which is preliminary data.</text>
</comment>
<dbReference type="Gene3D" id="3.20.20.80">
    <property type="entry name" value="Glycosidases"/>
    <property type="match status" value="1"/>
</dbReference>
<feature type="active site" description="Nucleophile" evidence="1">
    <location>
        <position position="121"/>
    </location>
</feature>
<dbReference type="InterPro" id="IPR018120">
    <property type="entry name" value="Glyco_hydro_1_AS"/>
</dbReference>
<name>A0AAD4UZ17_PRUDU</name>
<evidence type="ECO:0000313" key="2">
    <source>
        <dbReference type="EMBL" id="KAI5314681.1"/>
    </source>
</evidence>
<evidence type="ECO:0000256" key="1">
    <source>
        <dbReference type="PROSITE-ProRule" id="PRU10055"/>
    </source>
</evidence>
<reference evidence="2 3" key="1">
    <citation type="journal article" date="2022" name="G3 (Bethesda)">
        <title>Whole-genome sequence and methylome profiling of the almond [Prunus dulcis (Mill.) D.A. Webb] cultivar 'Nonpareil'.</title>
        <authorList>
            <person name="D'Amico-Willman K.M."/>
            <person name="Ouma W.Z."/>
            <person name="Meulia T."/>
            <person name="Sideli G.M."/>
            <person name="Gradziel T.M."/>
            <person name="Fresnedo-Ramirez J."/>
        </authorList>
    </citation>
    <scope>NUCLEOTIDE SEQUENCE [LARGE SCALE GENOMIC DNA]</scope>
    <source>
        <strain evidence="2">Clone GOH B32 T37-40</strain>
    </source>
</reference>
<dbReference type="EMBL" id="JAJFAZ020000008">
    <property type="protein sequence ID" value="KAI5314681.1"/>
    <property type="molecule type" value="Genomic_DNA"/>
</dbReference>
<dbReference type="Proteomes" id="UP001054821">
    <property type="component" value="Chromosome 8"/>
</dbReference>
<dbReference type="SUPFAM" id="SSF51445">
    <property type="entry name" value="(Trans)glycosidases"/>
    <property type="match status" value="1"/>
</dbReference>
<sequence>MEEGRKEGRNMAENGIPSLEHLREKLRASHTLFLCDLAEIISPNRMSQWKRKERRGKTWPNWIETMRVSWEGEASNGYKKRSYLTKMLLAYAMEIGEKGYREIDELYVKDRYNNPKVYISENGVAGARKDSLDLDVQLNEACQVIYDARHLY</sequence>
<evidence type="ECO:0000313" key="3">
    <source>
        <dbReference type="Proteomes" id="UP001054821"/>
    </source>
</evidence>
<proteinExistence type="predicted"/>